<evidence type="ECO:0000259" key="3">
    <source>
        <dbReference type="PROSITE" id="PS50968"/>
    </source>
</evidence>
<feature type="non-terminal residue" evidence="4">
    <location>
        <position position="1"/>
    </location>
</feature>
<dbReference type="SUPFAM" id="SSF51230">
    <property type="entry name" value="Single hybrid motif"/>
    <property type="match status" value="1"/>
</dbReference>
<evidence type="ECO:0000313" key="4">
    <source>
        <dbReference type="EMBL" id="CAK0822943.1"/>
    </source>
</evidence>
<dbReference type="PANTHER" id="PTHR43416:SF5">
    <property type="entry name" value="DIHYDROLIPOYLLYSINE-RESIDUE SUCCINYLTRANSFERASE COMPONENT OF 2-OXOGLUTARATE DEHYDROGENASE COMPLEX, MITOCHONDRIAL"/>
    <property type="match status" value="1"/>
</dbReference>
<accession>A0ABN9RWQ7</accession>
<feature type="domain" description="Lipoyl-binding" evidence="3">
    <location>
        <begin position="18"/>
        <end position="94"/>
    </location>
</feature>
<gene>
    <name evidence="4" type="ORF">PCOR1329_LOCUS23834</name>
</gene>
<evidence type="ECO:0000313" key="5">
    <source>
        <dbReference type="Proteomes" id="UP001189429"/>
    </source>
</evidence>
<comment type="caution">
    <text evidence="4">The sequence shown here is derived from an EMBL/GenBank/DDBJ whole genome shotgun (WGS) entry which is preliminary data.</text>
</comment>
<reference evidence="4" key="1">
    <citation type="submission" date="2023-10" db="EMBL/GenBank/DDBJ databases">
        <authorList>
            <person name="Chen Y."/>
            <person name="Shah S."/>
            <person name="Dougan E. K."/>
            <person name="Thang M."/>
            <person name="Chan C."/>
        </authorList>
    </citation>
    <scope>NUCLEOTIDE SEQUENCE [LARGE SCALE GENOMIC DNA]</scope>
</reference>
<dbReference type="InterPro" id="IPR000089">
    <property type="entry name" value="Biotin_lipoyl"/>
</dbReference>
<dbReference type="Pfam" id="PF00364">
    <property type="entry name" value="Biotin_lipoyl"/>
    <property type="match status" value="1"/>
</dbReference>
<dbReference type="Proteomes" id="UP001189429">
    <property type="component" value="Unassembled WGS sequence"/>
</dbReference>
<name>A0ABN9RWQ7_9DINO</name>
<evidence type="ECO:0000256" key="1">
    <source>
        <dbReference type="ARBA" id="ARBA00007317"/>
    </source>
</evidence>
<dbReference type="InterPro" id="IPR050537">
    <property type="entry name" value="2-oxoacid_dehydrogenase"/>
</dbReference>
<organism evidence="4 5">
    <name type="scientific">Prorocentrum cordatum</name>
    <dbReference type="NCBI Taxonomy" id="2364126"/>
    <lineage>
        <taxon>Eukaryota</taxon>
        <taxon>Sar</taxon>
        <taxon>Alveolata</taxon>
        <taxon>Dinophyceae</taxon>
        <taxon>Prorocentrales</taxon>
        <taxon>Prorocentraceae</taxon>
        <taxon>Prorocentrum</taxon>
    </lineage>
</organism>
<evidence type="ECO:0000256" key="2">
    <source>
        <dbReference type="ARBA" id="ARBA00022823"/>
    </source>
</evidence>
<keyword evidence="2" id="KW-0450">Lipoyl</keyword>
<comment type="similarity">
    <text evidence="1">Belongs to the 2-oxoacid dehydrogenase family.</text>
</comment>
<dbReference type="Gene3D" id="2.40.50.100">
    <property type="match status" value="1"/>
</dbReference>
<proteinExistence type="inferred from homology"/>
<dbReference type="InterPro" id="IPR011053">
    <property type="entry name" value="Single_hybrid_motif"/>
</dbReference>
<sequence>VNVVGANARGLAPRFFSTVEIKTPDFGAESITEGTLMEWQKQVGDFCAKGDILAVIETDKVSVEVKAEESGTLAEIRAPSDSTVEVGQVLATITPGGE</sequence>
<keyword evidence="5" id="KW-1185">Reference proteome</keyword>
<protein>
    <recommendedName>
        <fullName evidence="3">Lipoyl-binding domain-containing protein</fullName>
    </recommendedName>
</protein>
<dbReference type="CDD" id="cd06849">
    <property type="entry name" value="lipoyl_domain"/>
    <property type="match status" value="1"/>
</dbReference>
<dbReference type="PROSITE" id="PS50968">
    <property type="entry name" value="BIOTINYL_LIPOYL"/>
    <property type="match status" value="1"/>
</dbReference>
<dbReference type="EMBL" id="CAUYUJ010008124">
    <property type="protein sequence ID" value="CAK0822943.1"/>
    <property type="molecule type" value="Genomic_DNA"/>
</dbReference>
<feature type="non-terminal residue" evidence="4">
    <location>
        <position position="98"/>
    </location>
</feature>
<dbReference type="PANTHER" id="PTHR43416">
    <property type="entry name" value="DIHYDROLIPOYLLYSINE-RESIDUE SUCCINYLTRANSFERASE COMPONENT OF 2-OXOGLUTARATE DEHYDROGENASE COMPLEX, MITOCHONDRIAL-RELATED"/>
    <property type="match status" value="1"/>
</dbReference>